<dbReference type="AlphaFoldDB" id="A0A2M6YVP5"/>
<sequence length="66" mass="8244">MLEYLKRKPHPKDCCFQIKTTNRFYEDKEFRERFERVFTSHNEFHFPVSEIVSYDKTDLIYVSIYQ</sequence>
<dbReference type="EMBL" id="PEWY01000003">
    <property type="protein sequence ID" value="PIU37575.1"/>
    <property type="molecule type" value="Genomic_DNA"/>
</dbReference>
<evidence type="ECO:0000313" key="1">
    <source>
        <dbReference type="EMBL" id="PIU37575.1"/>
    </source>
</evidence>
<name>A0A2M6YVP5_9BACT</name>
<comment type="caution">
    <text evidence="1">The sequence shown here is derived from an EMBL/GenBank/DDBJ whole genome shotgun (WGS) entry which is preliminary data.</text>
</comment>
<gene>
    <name evidence="1" type="ORF">COT02_00105</name>
</gene>
<evidence type="ECO:0000313" key="2">
    <source>
        <dbReference type="Proteomes" id="UP000230184"/>
    </source>
</evidence>
<proteinExistence type="predicted"/>
<organism evidence="1 2">
    <name type="scientific">Candidatus Roizmanbacteria bacterium CG07_land_8_20_14_0_80_34_15</name>
    <dbReference type="NCBI Taxonomy" id="1974849"/>
    <lineage>
        <taxon>Bacteria</taxon>
        <taxon>Candidatus Roizmaniibacteriota</taxon>
    </lineage>
</organism>
<accession>A0A2M6YVP5</accession>
<protein>
    <submittedName>
        <fullName evidence="1">Uncharacterized protein</fullName>
    </submittedName>
</protein>
<reference evidence="2" key="1">
    <citation type="submission" date="2017-09" db="EMBL/GenBank/DDBJ databases">
        <title>Depth-based differentiation of microbial function through sediment-hosted aquifers and enrichment of novel symbionts in the deep terrestrial subsurface.</title>
        <authorList>
            <person name="Probst A.J."/>
            <person name="Ladd B."/>
            <person name="Jarett J.K."/>
            <person name="Geller-Mcgrath D.E."/>
            <person name="Sieber C.M.K."/>
            <person name="Emerson J.B."/>
            <person name="Anantharaman K."/>
            <person name="Thomas B.C."/>
            <person name="Malmstrom R."/>
            <person name="Stieglmeier M."/>
            <person name="Klingl A."/>
            <person name="Woyke T."/>
            <person name="Ryan C.M."/>
            <person name="Banfield J.F."/>
        </authorList>
    </citation>
    <scope>NUCLEOTIDE SEQUENCE [LARGE SCALE GENOMIC DNA]</scope>
</reference>
<dbReference type="Proteomes" id="UP000230184">
    <property type="component" value="Unassembled WGS sequence"/>
</dbReference>